<evidence type="ECO:0000313" key="2">
    <source>
        <dbReference type="Proteomes" id="UP000051804"/>
    </source>
</evidence>
<dbReference type="EMBL" id="AZDJ01000001">
    <property type="protein sequence ID" value="KRK74239.1"/>
    <property type="molecule type" value="Genomic_DNA"/>
</dbReference>
<reference evidence="1 2" key="1">
    <citation type="journal article" date="2015" name="Genome Announc.">
        <title>Expanding the biotechnology potential of lactobacilli through comparative genomics of 213 strains and associated genera.</title>
        <authorList>
            <person name="Sun Z."/>
            <person name="Harris H.M."/>
            <person name="McCann A."/>
            <person name="Guo C."/>
            <person name="Argimon S."/>
            <person name="Zhang W."/>
            <person name="Yang X."/>
            <person name="Jeffery I.B."/>
            <person name="Cooney J.C."/>
            <person name="Kagawa T.F."/>
            <person name="Liu W."/>
            <person name="Song Y."/>
            <person name="Salvetti E."/>
            <person name="Wrobel A."/>
            <person name="Rasinkangas P."/>
            <person name="Parkhill J."/>
            <person name="Rea M.C."/>
            <person name="O'Sullivan O."/>
            <person name="Ritari J."/>
            <person name="Douillard F.P."/>
            <person name="Paul Ross R."/>
            <person name="Yang R."/>
            <person name="Briner A.E."/>
            <person name="Felis G.E."/>
            <person name="de Vos W.M."/>
            <person name="Barrangou R."/>
            <person name="Klaenhammer T.R."/>
            <person name="Caufield P.W."/>
            <person name="Cui Y."/>
            <person name="Zhang H."/>
            <person name="O'Toole P.W."/>
        </authorList>
    </citation>
    <scope>NUCLEOTIDE SEQUENCE [LARGE SCALE GENOMIC DNA]</scope>
    <source>
        <strain evidence="1 2">JCM 17158</strain>
    </source>
</reference>
<dbReference type="AlphaFoldDB" id="A0A0R1JSI1"/>
<accession>A0A0R1JSI1</accession>
<name>A0A0R1JSI1_9LACO</name>
<organism evidence="1 2">
    <name type="scientific">Lacticaseibacillus nasuensis JCM 17158</name>
    <dbReference type="NCBI Taxonomy" id="1291734"/>
    <lineage>
        <taxon>Bacteria</taxon>
        <taxon>Bacillati</taxon>
        <taxon>Bacillota</taxon>
        <taxon>Bacilli</taxon>
        <taxon>Lactobacillales</taxon>
        <taxon>Lactobacillaceae</taxon>
        <taxon>Lacticaseibacillus</taxon>
    </lineage>
</organism>
<dbReference type="STRING" id="1291734.FD02_GL000836"/>
<comment type="caution">
    <text evidence="1">The sequence shown here is derived from an EMBL/GenBank/DDBJ whole genome shotgun (WGS) entry which is preliminary data.</text>
</comment>
<protein>
    <submittedName>
        <fullName evidence="1">Uncharacterized protein</fullName>
    </submittedName>
</protein>
<dbReference type="Proteomes" id="UP000051804">
    <property type="component" value="Unassembled WGS sequence"/>
</dbReference>
<dbReference type="PATRIC" id="fig|1291734.4.peg.862"/>
<gene>
    <name evidence="1" type="ORF">FD02_GL000836</name>
</gene>
<sequence>MAMNGYETIERPIVTIALLAADIKGRIIQGVRPKLVSGAVGEPIAATLAVSGYRQLADNQSFPADSGARIKVPFEPLPQVAKVRFLDGDGSELHAPLMLSGVSDGAVPRAEVLGVRRELAAAGYVAINDETFGAQFARDSQELDFTVMFQRREPAARKPSWWALRFHQQNQGGHHHGNVQ</sequence>
<keyword evidence="2" id="KW-1185">Reference proteome</keyword>
<dbReference type="RefSeq" id="WP_054722220.1">
    <property type="nucleotide sequence ID" value="NZ_AZDJ01000001.1"/>
</dbReference>
<evidence type="ECO:0000313" key="1">
    <source>
        <dbReference type="EMBL" id="KRK74239.1"/>
    </source>
</evidence>
<proteinExistence type="predicted"/>